<dbReference type="EMBL" id="MTYJ01000001">
    <property type="protein sequence ID" value="OQV26220.1"/>
    <property type="molecule type" value="Genomic_DNA"/>
</dbReference>
<evidence type="ECO:0000256" key="2">
    <source>
        <dbReference type="ARBA" id="ARBA00022692"/>
    </source>
</evidence>
<evidence type="ECO:0000313" key="8">
    <source>
        <dbReference type="EMBL" id="OQV26220.1"/>
    </source>
</evidence>
<name>A0A1W0XFG3_HYPEX</name>
<dbReference type="Proteomes" id="UP000192578">
    <property type="component" value="Unassembled WGS sequence"/>
</dbReference>
<dbReference type="SUPFAM" id="SSF53822">
    <property type="entry name" value="Periplasmic binding protein-like I"/>
    <property type="match status" value="1"/>
</dbReference>
<dbReference type="InterPro" id="IPR028082">
    <property type="entry name" value="Peripla_BP_I"/>
</dbReference>
<proteinExistence type="predicted"/>
<reference evidence="9" key="1">
    <citation type="submission" date="2017-01" db="EMBL/GenBank/DDBJ databases">
        <title>Comparative genomics of anhydrobiosis in the tardigrade Hypsibius dujardini.</title>
        <authorList>
            <person name="Yoshida Y."/>
            <person name="Koutsovoulos G."/>
            <person name="Laetsch D."/>
            <person name="Stevens L."/>
            <person name="Kumar S."/>
            <person name="Horikawa D."/>
            <person name="Ishino K."/>
            <person name="Komine S."/>
            <person name="Tomita M."/>
            <person name="Blaxter M."/>
            <person name="Arakawa K."/>
        </authorList>
    </citation>
    <scope>NUCLEOTIDE SEQUENCE [LARGE SCALE GENOMIC DNA]</scope>
    <source>
        <strain evidence="9">Z151</strain>
    </source>
</reference>
<evidence type="ECO:0000256" key="1">
    <source>
        <dbReference type="ARBA" id="ARBA00004370"/>
    </source>
</evidence>
<keyword evidence="9" id="KW-1185">Reference proteome</keyword>
<comment type="caution">
    <text evidence="8">The sequence shown here is derived from an EMBL/GenBank/DDBJ whole genome shotgun (WGS) entry which is preliminary data.</text>
</comment>
<evidence type="ECO:0000256" key="6">
    <source>
        <dbReference type="SAM" id="SignalP"/>
    </source>
</evidence>
<dbReference type="OrthoDB" id="5867643at2759"/>
<feature type="chain" id="PRO_5012980870" description="Receptor ligand binding region domain-containing protein" evidence="6">
    <location>
        <begin position="20"/>
        <end position="482"/>
    </location>
</feature>
<dbReference type="GO" id="GO:0016020">
    <property type="term" value="C:membrane"/>
    <property type="evidence" value="ECO:0007669"/>
    <property type="project" value="UniProtKB-SubCell"/>
</dbReference>
<dbReference type="Pfam" id="PF01094">
    <property type="entry name" value="ANF_receptor"/>
    <property type="match status" value="1"/>
</dbReference>
<feature type="transmembrane region" description="Helical" evidence="5">
    <location>
        <begin position="456"/>
        <end position="480"/>
    </location>
</feature>
<evidence type="ECO:0000256" key="3">
    <source>
        <dbReference type="ARBA" id="ARBA00022989"/>
    </source>
</evidence>
<organism evidence="8 9">
    <name type="scientific">Hypsibius exemplaris</name>
    <name type="common">Freshwater tardigrade</name>
    <dbReference type="NCBI Taxonomy" id="2072580"/>
    <lineage>
        <taxon>Eukaryota</taxon>
        <taxon>Metazoa</taxon>
        <taxon>Ecdysozoa</taxon>
        <taxon>Tardigrada</taxon>
        <taxon>Eutardigrada</taxon>
        <taxon>Parachela</taxon>
        <taxon>Hypsibioidea</taxon>
        <taxon>Hypsibiidae</taxon>
        <taxon>Hypsibius</taxon>
    </lineage>
</organism>
<protein>
    <recommendedName>
        <fullName evidence="7">Receptor ligand binding region domain-containing protein</fullName>
    </recommendedName>
</protein>
<dbReference type="AlphaFoldDB" id="A0A1W0XFG3"/>
<evidence type="ECO:0000256" key="4">
    <source>
        <dbReference type="ARBA" id="ARBA00023136"/>
    </source>
</evidence>
<keyword evidence="3 5" id="KW-1133">Transmembrane helix</keyword>
<keyword evidence="6" id="KW-0732">Signal</keyword>
<dbReference type="InterPro" id="IPR001828">
    <property type="entry name" value="ANF_lig-bd_rcpt"/>
</dbReference>
<accession>A0A1W0XFG3</accession>
<evidence type="ECO:0000256" key="5">
    <source>
        <dbReference type="SAM" id="Phobius"/>
    </source>
</evidence>
<feature type="signal peptide" evidence="6">
    <location>
        <begin position="1"/>
        <end position="19"/>
    </location>
</feature>
<evidence type="ECO:0000259" key="7">
    <source>
        <dbReference type="Pfam" id="PF01094"/>
    </source>
</evidence>
<feature type="domain" description="Receptor ligand binding region" evidence="7">
    <location>
        <begin position="109"/>
        <end position="372"/>
    </location>
</feature>
<gene>
    <name evidence="8" type="ORF">BV898_00339</name>
</gene>
<comment type="subcellular location">
    <subcellularLocation>
        <location evidence="1">Membrane</location>
    </subcellularLocation>
</comment>
<dbReference type="Gene3D" id="3.40.50.2300">
    <property type="match status" value="1"/>
</dbReference>
<sequence length="482" mass="54038">MLLELWVYIWIFLCYGVGSNTSDAVDPVDIEIVTPSFYGLDTLNLANYLLPAVTTGLAALRRSCPQFNITHRWLVDPTIVTCAKQREVIQDLLAKWYYLDRRPRAMPIILLGGGCQESEYANQLANAWNVLFITTTSTDETIRRKSRTPTWVTTSALSLDYGNLFKQLLQRYQWSSLAVIVDPYSININQSRSIAGQIQRRLQADGFKVLARDFASLEDPISRELLAVIRGSCRVVIYCGGARSLRNLLVYLAVTPFDHPSYGKFHWQEHDNNDEKVRTAYQSLLLLKIYEVTNASNDVASMIPIWENLAVLQDRIPANLHHDLPLPYLSSMHMAFQLLGQVIGDLNSTVLQHPHQMDGTQLARRIINKTFTIGSEAIAIDSLGVRLVGVTLQQFSSTSQKLETILIVSETLNGTLVWQYKAPVSWFGRSSFPPNEPPCGYLGQSEVCIRRLRQGLLVEGIGISGGVVILTCILVLALLVNK</sequence>
<keyword evidence="2 5" id="KW-0812">Transmembrane</keyword>
<keyword evidence="4 5" id="KW-0472">Membrane</keyword>
<evidence type="ECO:0000313" key="9">
    <source>
        <dbReference type="Proteomes" id="UP000192578"/>
    </source>
</evidence>